<comment type="caution">
    <text evidence="1">The sequence shown here is derived from an EMBL/GenBank/DDBJ whole genome shotgun (WGS) entry which is preliminary data.</text>
</comment>
<dbReference type="EMBL" id="MFUH01000024">
    <property type="protein sequence ID" value="OGI81590.1"/>
    <property type="molecule type" value="Genomic_DNA"/>
</dbReference>
<dbReference type="Proteomes" id="UP000179880">
    <property type="component" value="Unassembled WGS sequence"/>
</dbReference>
<protein>
    <submittedName>
        <fullName evidence="1">Uncharacterized protein</fullName>
    </submittedName>
</protein>
<sequence length="108" mass="11950">MKMGFSEIPEMPNVLNKSTLDESKEFSKYSKMTNEEAEKMIEKICATSSSEEEVIGKIKSLGVERDFVVGKLGTGNSVGIVIEYPDGINLLRKNFDLKKGQNDLKTAA</sequence>
<evidence type="ECO:0000313" key="1">
    <source>
        <dbReference type="EMBL" id="OGI81590.1"/>
    </source>
</evidence>
<dbReference type="AlphaFoldDB" id="A0A1F6WI76"/>
<evidence type="ECO:0000313" key="2">
    <source>
        <dbReference type="Proteomes" id="UP000179880"/>
    </source>
</evidence>
<accession>A0A1F6WI76</accession>
<name>A0A1F6WI76_9BACT</name>
<reference evidence="1 2" key="1">
    <citation type="journal article" date="2016" name="Nat. Commun.">
        <title>Thousands of microbial genomes shed light on interconnected biogeochemical processes in an aquifer system.</title>
        <authorList>
            <person name="Anantharaman K."/>
            <person name="Brown C.T."/>
            <person name="Hug L.A."/>
            <person name="Sharon I."/>
            <person name="Castelle C.J."/>
            <person name="Probst A.J."/>
            <person name="Thomas B.C."/>
            <person name="Singh A."/>
            <person name="Wilkins M.J."/>
            <person name="Karaoz U."/>
            <person name="Brodie E.L."/>
            <person name="Williams K.H."/>
            <person name="Hubbard S.S."/>
            <person name="Banfield J.F."/>
        </authorList>
    </citation>
    <scope>NUCLEOTIDE SEQUENCE [LARGE SCALE GENOMIC DNA]</scope>
</reference>
<gene>
    <name evidence="1" type="ORF">A3B93_00035</name>
</gene>
<proteinExistence type="predicted"/>
<organism evidence="1 2">
    <name type="scientific">Candidatus Nomurabacteria bacterium RIFCSPHIGHO2_02_FULL_42_24</name>
    <dbReference type="NCBI Taxonomy" id="1801757"/>
    <lineage>
        <taxon>Bacteria</taxon>
        <taxon>Candidatus Nomuraibacteriota</taxon>
    </lineage>
</organism>